<dbReference type="EMBL" id="AGEY01000181">
    <property type="protein sequence ID" value="EHL96519.1"/>
    <property type="molecule type" value="Genomic_DNA"/>
</dbReference>
<gene>
    <name evidence="3" type="ORF">HMPREF9103_02362</name>
</gene>
<dbReference type="HOGENOM" id="CLU_1459596_0_0_9"/>
<evidence type="ECO:0000256" key="2">
    <source>
        <dbReference type="SAM" id="Phobius"/>
    </source>
</evidence>
<evidence type="ECO:0000313" key="3">
    <source>
        <dbReference type="EMBL" id="EHL96519.1"/>
    </source>
</evidence>
<reference evidence="3 4" key="1">
    <citation type="submission" date="2011-09" db="EMBL/GenBank/DDBJ databases">
        <authorList>
            <person name="Weinstock G."/>
            <person name="Sodergren E."/>
            <person name="Clifton S."/>
            <person name="Fulton L."/>
            <person name="Fulton B."/>
            <person name="Courtney L."/>
            <person name="Fronick C."/>
            <person name="Harrison M."/>
            <person name="Strong C."/>
            <person name="Farmer C."/>
            <person name="Delahaunty K."/>
            <person name="Markovic C."/>
            <person name="Hall O."/>
            <person name="Minx P."/>
            <person name="Tomlinson C."/>
            <person name="Mitreva M."/>
            <person name="Hou S."/>
            <person name="Chen J."/>
            <person name="Wollam A."/>
            <person name="Pepin K.H."/>
            <person name="Johnson M."/>
            <person name="Bhonagiri V."/>
            <person name="Zhang X."/>
            <person name="Suruliraj S."/>
            <person name="Warren W."/>
            <person name="Chinwalla A."/>
            <person name="Mardis E.R."/>
            <person name="Wilson R.K."/>
        </authorList>
    </citation>
    <scope>NUCLEOTIDE SEQUENCE [LARGE SCALE GENOMIC DNA]</scope>
    <source>
        <strain evidence="3 4">F0439</strain>
    </source>
</reference>
<dbReference type="eggNOG" id="ENOG5030AW5">
    <property type="taxonomic scope" value="Bacteria"/>
</dbReference>
<evidence type="ECO:0000256" key="1">
    <source>
        <dbReference type="SAM" id="MobiDB-lite"/>
    </source>
</evidence>
<sequence>MSEGNKPKFGIDSDLDNNDLKDDKRDTDHSQAAQADSQTEHPNDSQKATEFGTGAAGDATSNGSNFFERIYKLQPARFWFVQYIFSVIAFILFFYANGQYVMFLSVIDLILYPVAATVLQEIGRLLNKKPGSIGAFIFGLPIYTERQETFTGWMVIFYYVARVVWFLAKWWFSFVIGPCWLNLYGL</sequence>
<dbReference type="AlphaFoldDB" id="G9ZRK1"/>
<organism evidence="3 4">
    <name type="scientific">Lentilactobacillus parafarraginis F0439</name>
    <dbReference type="NCBI Taxonomy" id="797515"/>
    <lineage>
        <taxon>Bacteria</taxon>
        <taxon>Bacillati</taxon>
        <taxon>Bacillota</taxon>
        <taxon>Bacilli</taxon>
        <taxon>Lactobacillales</taxon>
        <taxon>Lactobacillaceae</taxon>
        <taxon>Lentilactobacillus</taxon>
    </lineage>
</organism>
<feature type="compositionally biased region" description="Basic and acidic residues" evidence="1">
    <location>
        <begin position="1"/>
        <end position="11"/>
    </location>
</feature>
<proteinExistence type="predicted"/>
<feature type="transmembrane region" description="Helical" evidence="2">
    <location>
        <begin position="101"/>
        <end position="119"/>
    </location>
</feature>
<evidence type="ECO:0000313" key="4">
    <source>
        <dbReference type="Proteomes" id="UP000004625"/>
    </source>
</evidence>
<dbReference type="RefSeq" id="WP_008214214.1">
    <property type="nucleotide sequence ID" value="NZ_JH415053.1"/>
</dbReference>
<comment type="caution">
    <text evidence="3">The sequence shown here is derived from an EMBL/GenBank/DDBJ whole genome shotgun (WGS) entry which is preliminary data.</text>
</comment>
<protein>
    <submittedName>
        <fullName evidence="3">Uncharacterized protein</fullName>
    </submittedName>
</protein>
<dbReference type="PATRIC" id="fig|797515.3.peg.2132"/>
<keyword evidence="2" id="KW-1133">Transmembrane helix</keyword>
<name>G9ZRK1_9LACO</name>
<accession>G9ZRK1</accession>
<feature type="compositionally biased region" description="Basic and acidic residues" evidence="1">
    <location>
        <begin position="18"/>
        <end position="29"/>
    </location>
</feature>
<keyword evidence="4" id="KW-1185">Reference proteome</keyword>
<keyword evidence="2" id="KW-0472">Membrane</keyword>
<keyword evidence="2" id="KW-0812">Transmembrane</keyword>
<feature type="transmembrane region" description="Helical" evidence="2">
    <location>
        <begin position="156"/>
        <end position="176"/>
    </location>
</feature>
<dbReference type="Proteomes" id="UP000004625">
    <property type="component" value="Unassembled WGS sequence"/>
</dbReference>
<feature type="region of interest" description="Disordered" evidence="1">
    <location>
        <begin position="1"/>
        <end position="56"/>
    </location>
</feature>
<feature type="transmembrane region" description="Helical" evidence="2">
    <location>
        <begin position="78"/>
        <end position="95"/>
    </location>
</feature>